<gene>
    <name evidence="2" type="ORF">BS47DRAFT_1390419</name>
</gene>
<name>A0A9P6DWW7_9AGAM</name>
<proteinExistence type="predicted"/>
<sequence length="247" mass="27471">MPGSTVYDLAALKLHPDGTRAGTKQGRHSRDPRGNSLAIDAGGDVRVPKRPLVNSSSGEEDTDRAADNRRAASKETKFEFPGSQTTLLPKSDSIFSKPSAELINTIHHMASVHWSERGQLLNLSRDWREQRKRTRHIRVNNEDAQSQDPPQYDNTPVIRPPSPQSDLEASKSDRRSPSPSGTPDRRRKRIKRGASHVDMYMSLDGSAITAIGMLVQEQISHALRSHPIELTFPNPQTGIDDSEPMHH</sequence>
<feature type="compositionally biased region" description="Polar residues" evidence="1">
    <location>
        <begin position="82"/>
        <end position="91"/>
    </location>
</feature>
<dbReference type="Proteomes" id="UP000886523">
    <property type="component" value="Unassembled WGS sequence"/>
</dbReference>
<feature type="region of interest" description="Disordered" evidence="1">
    <location>
        <begin position="134"/>
        <end position="195"/>
    </location>
</feature>
<protein>
    <submittedName>
        <fullName evidence="2">Uncharacterized protein</fullName>
    </submittedName>
</protein>
<evidence type="ECO:0000313" key="3">
    <source>
        <dbReference type="Proteomes" id="UP000886523"/>
    </source>
</evidence>
<evidence type="ECO:0000313" key="2">
    <source>
        <dbReference type="EMBL" id="KAF9516832.1"/>
    </source>
</evidence>
<feature type="compositionally biased region" description="Basic residues" evidence="1">
    <location>
        <begin position="185"/>
        <end position="194"/>
    </location>
</feature>
<evidence type="ECO:0000256" key="1">
    <source>
        <dbReference type="SAM" id="MobiDB-lite"/>
    </source>
</evidence>
<feature type="region of interest" description="Disordered" evidence="1">
    <location>
        <begin position="1"/>
        <end position="91"/>
    </location>
</feature>
<accession>A0A9P6DWW7</accession>
<feature type="compositionally biased region" description="Basic and acidic residues" evidence="1">
    <location>
        <begin position="63"/>
        <end position="78"/>
    </location>
</feature>
<dbReference type="AlphaFoldDB" id="A0A9P6DWW7"/>
<organism evidence="2 3">
    <name type="scientific">Hydnum rufescens UP504</name>
    <dbReference type="NCBI Taxonomy" id="1448309"/>
    <lineage>
        <taxon>Eukaryota</taxon>
        <taxon>Fungi</taxon>
        <taxon>Dikarya</taxon>
        <taxon>Basidiomycota</taxon>
        <taxon>Agaricomycotina</taxon>
        <taxon>Agaricomycetes</taxon>
        <taxon>Cantharellales</taxon>
        <taxon>Hydnaceae</taxon>
        <taxon>Hydnum</taxon>
    </lineage>
</organism>
<comment type="caution">
    <text evidence="2">The sequence shown here is derived from an EMBL/GenBank/DDBJ whole genome shotgun (WGS) entry which is preliminary data.</text>
</comment>
<dbReference type="EMBL" id="MU128936">
    <property type="protein sequence ID" value="KAF9516832.1"/>
    <property type="molecule type" value="Genomic_DNA"/>
</dbReference>
<dbReference type="OrthoDB" id="2565191at2759"/>
<feature type="compositionally biased region" description="Polar residues" evidence="1">
    <location>
        <begin position="142"/>
        <end position="154"/>
    </location>
</feature>
<keyword evidence="3" id="KW-1185">Reference proteome</keyword>
<reference evidence="2" key="1">
    <citation type="journal article" date="2020" name="Nat. Commun.">
        <title>Large-scale genome sequencing of mycorrhizal fungi provides insights into the early evolution of symbiotic traits.</title>
        <authorList>
            <person name="Miyauchi S."/>
            <person name="Kiss E."/>
            <person name="Kuo A."/>
            <person name="Drula E."/>
            <person name="Kohler A."/>
            <person name="Sanchez-Garcia M."/>
            <person name="Morin E."/>
            <person name="Andreopoulos B."/>
            <person name="Barry K.W."/>
            <person name="Bonito G."/>
            <person name="Buee M."/>
            <person name="Carver A."/>
            <person name="Chen C."/>
            <person name="Cichocki N."/>
            <person name="Clum A."/>
            <person name="Culley D."/>
            <person name="Crous P.W."/>
            <person name="Fauchery L."/>
            <person name="Girlanda M."/>
            <person name="Hayes R.D."/>
            <person name="Keri Z."/>
            <person name="LaButti K."/>
            <person name="Lipzen A."/>
            <person name="Lombard V."/>
            <person name="Magnuson J."/>
            <person name="Maillard F."/>
            <person name="Murat C."/>
            <person name="Nolan M."/>
            <person name="Ohm R.A."/>
            <person name="Pangilinan J."/>
            <person name="Pereira M.F."/>
            <person name="Perotto S."/>
            <person name="Peter M."/>
            <person name="Pfister S."/>
            <person name="Riley R."/>
            <person name="Sitrit Y."/>
            <person name="Stielow J.B."/>
            <person name="Szollosi G."/>
            <person name="Zifcakova L."/>
            <person name="Stursova M."/>
            <person name="Spatafora J.W."/>
            <person name="Tedersoo L."/>
            <person name="Vaario L.M."/>
            <person name="Yamada A."/>
            <person name="Yan M."/>
            <person name="Wang P."/>
            <person name="Xu J."/>
            <person name="Bruns T."/>
            <person name="Baldrian P."/>
            <person name="Vilgalys R."/>
            <person name="Dunand C."/>
            <person name="Henrissat B."/>
            <person name="Grigoriev I.V."/>
            <person name="Hibbett D."/>
            <person name="Nagy L.G."/>
            <person name="Martin F.M."/>
        </authorList>
    </citation>
    <scope>NUCLEOTIDE SEQUENCE</scope>
    <source>
        <strain evidence="2">UP504</strain>
    </source>
</reference>